<feature type="transmembrane region" description="Helical" evidence="6">
    <location>
        <begin position="169"/>
        <end position="191"/>
    </location>
</feature>
<protein>
    <submittedName>
        <fullName evidence="8">Sodium:sulfate symporter</fullName>
    </submittedName>
</protein>
<accession>A0A0Q2RTX9</accession>
<proteinExistence type="predicted"/>
<dbReference type="Proteomes" id="UP000051221">
    <property type="component" value="Unassembled WGS sequence"/>
</dbReference>
<dbReference type="AlphaFoldDB" id="A0A0Q2RTX9"/>
<feature type="transmembrane region" description="Helical" evidence="6">
    <location>
        <begin position="316"/>
        <end position="337"/>
    </location>
</feature>
<dbReference type="PANTHER" id="PTHR10283:SF82">
    <property type="entry name" value="SOLUTE CARRIER FAMILY 13 MEMBER 2"/>
    <property type="match status" value="1"/>
</dbReference>
<dbReference type="Pfam" id="PF03600">
    <property type="entry name" value="CitMHS"/>
    <property type="match status" value="1"/>
</dbReference>
<feature type="transmembrane region" description="Helical" evidence="6">
    <location>
        <begin position="9"/>
        <end position="28"/>
    </location>
</feature>
<feature type="transmembrane region" description="Helical" evidence="6">
    <location>
        <begin position="85"/>
        <end position="105"/>
    </location>
</feature>
<feature type="transmembrane region" description="Helical" evidence="6">
    <location>
        <begin position="438"/>
        <end position="461"/>
    </location>
</feature>
<dbReference type="GO" id="GO:0005886">
    <property type="term" value="C:plasma membrane"/>
    <property type="evidence" value="ECO:0007669"/>
    <property type="project" value="TreeGrafter"/>
</dbReference>
<dbReference type="GO" id="GO:0008514">
    <property type="term" value="F:organic anion transmembrane transporter activity"/>
    <property type="evidence" value="ECO:0007669"/>
    <property type="project" value="UniProtKB-ARBA"/>
</dbReference>
<dbReference type="PANTHER" id="PTHR10283">
    <property type="entry name" value="SOLUTE CARRIER FAMILY 13 MEMBER"/>
    <property type="match status" value="1"/>
</dbReference>
<comment type="subcellular location">
    <subcellularLocation>
        <location evidence="1">Membrane</location>
        <topology evidence="1">Multi-pass membrane protein</topology>
    </subcellularLocation>
</comment>
<feature type="transmembrane region" description="Helical" evidence="6">
    <location>
        <begin position="395"/>
        <end position="418"/>
    </location>
</feature>
<dbReference type="InParanoid" id="A0A0Q2RTX9"/>
<feature type="transmembrane region" description="Helical" evidence="6">
    <location>
        <begin position="357"/>
        <end position="383"/>
    </location>
</feature>
<keyword evidence="2" id="KW-0813">Transport</keyword>
<dbReference type="EMBL" id="LKHS01000002">
    <property type="protein sequence ID" value="KQH87566.1"/>
    <property type="molecule type" value="Genomic_DNA"/>
</dbReference>
<feature type="domain" description="Citrate transporter-like" evidence="7">
    <location>
        <begin position="46"/>
        <end position="403"/>
    </location>
</feature>
<evidence type="ECO:0000313" key="9">
    <source>
        <dbReference type="Proteomes" id="UP000051221"/>
    </source>
</evidence>
<gene>
    <name evidence="8" type="ORF">AMR76_02980</name>
</gene>
<feature type="transmembrane region" description="Helical" evidence="6">
    <location>
        <begin position="287"/>
        <end position="304"/>
    </location>
</feature>
<dbReference type="GO" id="GO:1905039">
    <property type="term" value="P:carboxylic acid transmembrane transport"/>
    <property type="evidence" value="ECO:0007669"/>
    <property type="project" value="UniProtKB-ARBA"/>
</dbReference>
<evidence type="ECO:0000256" key="1">
    <source>
        <dbReference type="ARBA" id="ARBA00004141"/>
    </source>
</evidence>
<keyword evidence="9" id="KW-1185">Reference proteome</keyword>
<evidence type="ECO:0000256" key="6">
    <source>
        <dbReference type="SAM" id="Phobius"/>
    </source>
</evidence>
<evidence type="ECO:0000256" key="3">
    <source>
        <dbReference type="ARBA" id="ARBA00022692"/>
    </source>
</evidence>
<name>A0A0Q2RTX9_VIBFU</name>
<evidence type="ECO:0000313" key="8">
    <source>
        <dbReference type="EMBL" id="KQH87566.1"/>
    </source>
</evidence>
<evidence type="ECO:0000259" key="7">
    <source>
        <dbReference type="Pfam" id="PF03600"/>
    </source>
</evidence>
<evidence type="ECO:0000256" key="4">
    <source>
        <dbReference type="ARBA" id="ARBA00022989"/>
    </source>
</evidence>
<evidence type="ECO:0000256" key="2">
    <source>
        <dbReference type="ARBA" id="ARBA00022448"/>
    </source>
</evidence>
<sequence>MTNQLRAKPVIIAVAILLAAALAFYPFAGQTANFSQSAAVVLLTLVFWSTGLFPPFLTGLLFFALATVFHLIEPTLLFAGFGSTAVWLIISGFVIGSAISVSGLGKRLASFIAPHLTASYPRLIGGLVFTSALLGFVMPSSVGRAVVLIPIGMALADAVGFTKGSHGRLGIATSLAIACNMPSFAVLPANIPNMILAGASETLFDIHFGYTEYLLLHFPVLGIVKSIVLVWLVVRIFPAEIDPKCLVPEPQSDGFASTQAMQKKVSILLAITLLFWMTDTIHGVNPAWVGLVTAIILLLPKWGVVEPKAFNSSVDFGTVVFVASALGLGALVNASGLGTEMGALFSHMLPSDPNTPFLSFMALSLISTLTGLVATIPGVPTVLTPMAADFANATGFSVPAVLMTQVIGFSTVIFPYQVGPLIVAMQLSQEPLSKLVKVTLPLAAITIMVLMPLDYVWWIVLGWMQ</sequence>
<keyword evidence="5 6" id="KW-0472">Membrane</keyword>
<feature type="transmembrane region" description="Helical" evidence="6">
    <location>
        <begin position="213"/>
        <end position="234"/>
    </location>
</feature>
<feature type="transmembrane region" description="Helical" evidence="6">
    <location>
        <begin position="265"/>
        <end position="281"/>
    </location>
</feature>
<reference evidence="8 9" key="1">
    <citation type="submission" date="2015-08" db="EMBL/GenBank/DDBJ databases">
        <title>Antibacterial properties of a collection of Vibrionaceae strains.</title>
        <authorList>
            <person name="Giubergia S."/>
        </authorList>
    </citation>
    <scope>NUCLEOTIDE SEQUENCE [LARGE SCALE GENOMIC DNA]</scope>
    <source>
        <strain evidence="8 9">S0821</strain>
    </source>
</reference>
<evidence type="ECO:0000256" key="5">
    <source>
        <dbReference type="ARBA" id="ARBA00023136"/>
    </source>
</evidence>
<dbReference type="InterPro" id="IPR004680">
    <property type="entry name" value="Cit_transptr-like_dom"/>
</dbReference>
<dbReference type="RefSeq" id="WP_055465257.1">
    <property type="nucleotide sequence ID" value="NZ_LKHS01000002.1"/>
</dbReference>
<organism evidence="8 9">
    <name type="scientific">Vibrio furnissii</name>
    <dbReference type="NCBI Taxonomy" id="29494"/>
    <lineage>
        <taxon>Bacteria</taxon>
        <taxon>Pseudomonadati</taxon>
        <taxon>Pseudomonadota</taxon>
        <taxon>Gammaproteobacteria</taxon>
        <taxon>Vibrionales</taxon>
        <taxon>Vibrionaceae</taxon>
        <taxon>Vibrio</taxon>
    </lineage>
</organism>
<keyword evidence="3 6" id="KW-0812">Transmembrane</keyword>
<keyword evidence="4 6" id="KW-1133">Transmembrane helix</keyword>
<comment type="caution">
    <text evidence="8">The sequence shown here is derived from an EMBL/GenBank/DDBJ whole genome shotgun (WGS) entry which is preliminary data.</text>
</comment>